<dbReference type="EMBL" id="AVPG01000033">
    <property type="protein sequence ID" value="KGX84679.1"/>
    <property type="molecule type" value="Genomic_DNA"/>
</dbReference>
<reference evidence="1 2" key="1">
    <citation type="submission" date="2013-08" db="EMBL/GenBank/DDBJ databases">
        <authorList>
            <person name="Huang J."/>
            <person name="Wang G."/>
        </authorList>
    </citation>
    <scope>NUCLEOTIDE SEQUENCE [LARGE SCALE GENOMIC DNA]</scope>
    <source>
        <strain evidence="1 2">JSM 072002</strain>
    </source>
</reference>
<name>A0A0A5FY11_9BACI</name>
<proteinExistence type="predicted"/>
<organism evidence="1 2">
    <name type="scientific">Pontibacillus litoralis JSM 072002</name>
    <dbReference type="NCBI Taxonomy" id="1385512"/>
    <lineage>
        <taxon>Bacteria</taxon>
        <taxon>Bacillati</taxon>
        <taxon>Bacillota</taxon>
        <taxon>Bacilli</taxon>
        <taxon>Bacillales</taxon>
        <taxon>Bacillaceae</taxon>
        <taxon>Pontibacillus</taxon>
    </lineage>
</organism>
<keyword evidence="2" id="KW-1185">Reference proteome</keyword>
<dbReference type="AlphaFoldDB" id="A0A0A5FY11"/>
<evidence type="ECO:0000313" key="2">
    <source>
        <dbReference type="Proteomes" id="UP000030401"/>
    </source>
</evidence>
<gene>
    <name evidence="1" type="ORF">N784_12085</name>
</gene>
<comment type="caution">
    <text evidence="1">The sequence shown here is derived from an EMBL/GenBank/DDBJ whole genome shotgun (WGS) entry which is preliminary data.</text>
</comment>
<dbReference type="STRING" id="1385512.N784_12085"/>
<dbReference type="Proteomes" id="UP000030401">
    <property type="component" value="Unassembled WGS sequence"/>
</dbReference>
<accession>A0A0A5FY11</accession>
<dbReference type="eggNOG" id="ENOG503308U">
    <property type="taxonomic scope" value="Bacteria"/>
</dbReference>
<evidence type="ECO:0000313" key="1">
    <source>
        <dbReference type="EMBL" id="KGX84679.1"/>
    </source>
</evidence>
<dbReference type="RefSeq" id="WP_036836091.1">
    <property type="nucleotide sequence ID" value="NZ_AVPG01000033.1"/>
</dbReference>
<sequence length="155" mass="18281">MDLPLDEIKEIRFSRKRVPISPELRPMYRISRIILILHLSSTKQTASLLKLQLFNWGLQNEGRYERLLKLKETSHFPIIRFDPFLNRALNYGVAMSVFSFNVKTGKFSLTEKGEVLAQRILKEDVFLNEKKFLKAIKKSLSDTYILQLFKERYPS</sequence>
<dbReference type="OrthoDB" id="2989760at2"/>
<protein>
    <submittedName>
        <fullName evidence="1">Uncharacterized protein</fullName>
    </submittedName>
</protein>